<proteinExistence type="predicted"/>
<gene>
    <name evidence="1" type="ORF">NIES4072_74200</name>
</gene>
<dbReference type="RefSeq" id="WP_109013556.1">
    <property type="nucleotide sequence ID" value="NZ_BDUD01000009.1"/>
</dbReference>
<evidence type="ECO:0000313" key="2">
    <source>
        <dbReference type="Proteomes" id="UP000245124"/>
    </source>
</evidence>
<keyword evidence="2" id="KW-1185">Reference proteome</keyword>
<name>A0A2R5G1V6_NOSCO</name>
<accession>A0A2R5G1V6</accession>
<dbReference type="Proteomes" id="UP000245124">
    <property type="component" value="Unassembled WGS sequence"/>
</dbReference>
<reference evidence="1 2" key="1">
    <citation type="submission" date="2017-06" db="EMBL/GenBank/DDBJ databases">
        <title>Genome sequencing of cyanobaciteial culture collection at National Institute for Environmental Studies (NIES).</title>
        <authorList>
            <person name="Hirose Y."/>
            <person name="Shimura Y."/>
            <person name="Fujisawa T."/>
            <person name="Nakamura Y."/>
            <person name="Kawachi M."/>
        </authorList>
    </citation>
    <scope>NUCLEOTIDE SEQUENCE [LARGE SCALE GENOMIC DNA]</scope>
    <source>
        <strain evidence="1 2">NIES-4072</strain>
    </source>
</reference>
<dbReference type="AlphaFoldDB" id="A0A2R5G1V6"/>
<sequence length="60" mass="6575">MLVSSVGMGQAIADKQALRNGCGNDAQVVRKFFEVEKAKLVREILSVDRKVLRSPKNSSV</sequence>
<comment type="caution">
    <text evidence="1">The sequence shown here is derived from an EMBL/GenBank/DDBJ whole genome shotgun (WGS) entry which is preliminary data.</text>
</comment>
<dbReference type="EMBL" id="BDUD01000009">
    <property type="protein sequence ID" value="GBG23708.1"/>
    <property type="molecule type" value="Genomic_DNA"/>
</dbReference>
<organism evidence="1 2">
    <name type="scientific">Nostoc commune NIES-4072</name>
    <dbReference type="NCBI Taxonomy" id="2005467"/>
    <lineage>
        <taxon>Bacteria</taxon>
        <taxon>Bacillati</taxon>
        <taxon>Cyanobacteriota</taxon>
        <taxon>Cyanophyceae</taxon>
        <taxon>Nostocales</taxon>
        <taxon>Nostocaceae</taxon>
        <taxon>Nostoc</taxon>
    </lineage>
</organism>
<evidence type="ECO:0000313" key="1">
    <source>
        <dbReference type="EMBL" id="GBG23708.1"/>
    </source>
</evidence>
<protein>
    <submittedName>
        <fullName evidence="1">Uncharacterized protein</fullName>
    </submittedName>
</protein>